<organism evidence="4 5">
    <name type="scientific">Pseudooctadecabacter jejudonensis</name>
    <dbReference type="NCBI Taxonomy" id="1391910"/>
    <lineage>
        <taxon>Bacteria</taxon>
        <taxon>Pseudomonadati</taxon>
        <taxon>Pseudomonadota</taxon>
        <taxon>Alphaproteobacteria</taxon>
        <taxon>Rhodobacterales</taxon>
        <taxon>Paracoccaceae</taxon>
        <taxon>Pseudooctadecabacter</taxon>
    </lineage>
</organism>
<dbReference type="Pfam" id="PF01565">
    <property type="entry name" value="FAD_binding_4"/>
    <property type="match status" value="1"/>
</dbReference>
<accession>A0A1Y5T512</accession>
<dbReference type="PROSITE" id="PS51387">
    <property type="entry name" value="FAD_PCMH"/>
    <property type="match status" value="1"/>
</dbReference>
<keyword evidence="5" id="KW-1185">Reference proteome</keyword>
<dbReference type="PANTHER" id="PTHR11748:SF103">
    <property type="entry name" value="GLYCOLATE OXIDASE SUBUNIT GLCE"/>
    <property type="match status" value="1"/>
</dbReference>
<feature type="domain" description="FAD-binding PCMH-type" evidence="3">
    <location>
        <begin position="15"/>
        <end position="203"/>
    </location>
</feature>
<evidence type="ECO:0000313" key="4">
    <source>
        <dbReference type="EMBL" id="SLN56026.1"/>
    </source>
</evidence>
<dbReference type="EMBL" id="FWFT01000005">
    <property type="protein sequence ID" value="SLN56026.1"/>
    <property type="molecule type" value="Genomic_DNA"/>
</dbReference>
<evidence type="ECO:0000313" key="5">
    <source>
        <dbReference type="Proteomes" id="UP000193623"/>
    </source>
</evidence>
<name>A0A1Y5T512_9RHOB</name>
<dbReference type="Proteomes" id="UP000193623">
    <property type="component" value="Unassembled WGS sequence"/>
</dbReference>
<evidence type="ECO:0000256" key="2">
    <source>
        <dbReference type="ARBA" id="ARBA00022827"/>
    </source>
</evidence>
<proteinExistence type="predicted"/>
<dbReference type="InterPro" id="IPR016169">
    <property type="entry name" value="FAD-bd_PCMH_sub2"/>
</dbReference>
<gene>
    <name evidence="4" type="ORF">PSJ8397_02963</name>
</gene>
<dbReference type="SUPFAM" id="SSF56176">
    <property type="entry name" value="FAD-binding/transporter-associated domain-like"/>
    <property type="match status" value="1"/>
</dbReference>
<reference evidence="4 5" key="1">
    <citation type="submission" date="2017-03" db="EMBL/GenBank/DDBJ databases">
        <authorList>
            <person name="Afonso C.L."/>
            <person name="Miller P.J."/>
            <person name="Scott M.A."/>
            <person name="Spackman E."/>
            <person name="Goraichik I."/>
            <person name="Dimitrov K.M."/>
            <person name="Suarez D.L."/>
            <person name="Swayne D.E."/>
        </authorList>
    </citation>
    <scope>NUCLEOTIDE SEQUENCE [LARGE SCALE GENOMIC DNA]</scope>
    <source>
        <strain evidence="4 5">CECT 8397</strain>
    </source>
</reference>
<dbReference type="EC" id="1.-.-.-" evidence="4"/>
<dbReference type="AlphaFoldDB" id="A0A1Y5T512"/>
<dbReference type="InterPro" id="IPR006094">
    <property type="entry name" value="Oxid_FAD_bind_N"/>
</dbReference>
<dbReference type="GO" id="GO:0071949">
    <property type="term" value="F:FAD binding"/>
    <property type="evidence" value="ECO:0007669"/>
    <property type="project" value="InterPro"/>
</dbReference>
<dbReference type="GO" id="GO:0016491">
    <property type="term" value="F:oxidoreductase activity"/>
    <property type="evidence" value="ECO:0007669"/>
    <property type="project" value="UniProtKB-KW"/>
</dbReference>
<evidence type="ECO:0000256" key="1">
    <source>
        <dbReference type="ARBA" id="ARBA00022630"/>
    </source>
</evidence>
<dbReference type="Gene3D" id="3.30.465.10">
    <property type="match status" value="1"/>
</dbReference>
<dbReference type="SUPFAM" id="SSF55103">
    <property type="entry name" value="FAD-linked oxidases, C-terminal domain"/>
    <property type="match status" value="1"/>
</dbReference>
<keyword evidence="4" id="KW-0560">Oxidoreductase</keyword>
<dbReference type="InterPro" id="IPR016164">
    <property type="entry name" value="FAD-linked_Oxase-like_C"/>
</dbReference>
<dbReference type="PANTHER" id="PTHR11748">
    <property type="entry name" value="D-LACTATE DEHYDROGENASE"/>
    <property type="match status" value="1"/>
</dbReference>
<sequence>MLRAEQGDAVPPPRKARRPPEVFLTQRSDKMTLTTEHDVAEAVKHATGALRIKGGGTRDIGALVTGETLDVSGLRGISLYEPGALTLVAQAGTPVAEIEAALEAENQRLAFEPMDHRVLLGTDGTPTIGGVVAANVSGPRRIAVGACRDHMLGVRFVDGAGTIIKNGGRVMKNVTGYDLVKLLTGSYGTLGVLTEVSLKVLPRPETGATLVVHGLDVAAAVSAMSAALGSPFEVTGAAHADATYIRIEGFAASVSYRTKELSQLLTKFGEVEVLEGEAAGTLWDDLKNVTGLASLSGDIWRISVQPSAAPDMIAALPEGANVQLDWGGGLIWACVPEGSDIRPLPVAGHATLVRASEPTRRAVPVFEPQDQVLTTLTRGLRARFDPRGILNPGLMG</sequence>
<protein>
    <submittedName>
        <fullName evidence="4">Putative FAD-linked oxidoreductase</fullName>
        <ecNumber evidence="4">1.-.-.-</ecNumber>
    </submittedName>
</protein>
<keyword evidence="2" id="KW-0274">FAD</keyword>
<evidence type="ECO:0000259" key="3">
    <source>
        <dbReference type="PROSITE" id="PS51387"/>
    </source>
</evidence>
<dbReference type="InterPro" id="IPR016166">
    <property type="entry name" value="FAD-bd_PCMH"/>
</dbReference>
<keyword evidence="1" id="KW-0285">Flavoprotein</keyword>
<dbReference type="InterPro" id="IPR036318">
    <property type="entry name" value="FAD-bd_PCMH-like_sf"/>
</dbReference>